<reference evidence="4" key="1">
    <citation type="submission" date="2016-01" db="EMBL/GenBank/DDBJ databases">
        <authorList>
            <person name="Peeters C."/>
        </authorList>
    </citation>
    <scope>NUCLEOTIDE SEQUENCE</scope>
    <source>
        <strain evidence="4">LMG 29320</strain>
    </source>
</reference>
<dbReference type="Proteomes" id="UP000054903">
    <property type="component" value="Unassembled WGS sequence"/>
</dbReference>
<comment type="caution">
    <text evidence="4">The sequence shown here is derived from an EMBL/GenBank/DDBJ whole genome shotgun (WGS) entry which is preliminary data.</text>
</comment>
<dbReference type="InterPro" id="IPR014001">
    <property type="entry name" value="Helicase_ATP-bd"/>
</dbReference>
<organism evidence="4 5">
    <name type="scientific">Caballeronia fortuita</name>
    <dbReference type="NCBI Taxonomy" id="1777138"/>
    <lineage>
        <taxon>Bacteria</taxon>
        <taxon>Pseudomonadati</taxon>
        <taxon>Pseudomonadota</taxon>
        <taxon>Betaproteobacteria</taxon>
        <taxon>Burkholderiales</taxon>
        <taxon>Burkholderiaceae</taxon>
        <taxon>Caballeronia</taxon>
    </lineage>
</organism>
<dbReference type="InterPro" id="IPR003356">
    <property type="entry name" value="DNA_methylase_A-5"/>
</dbReference>
<dbReference type="Gene3D" id="3.40.50.300">
    <property type="entry name" value="P-loop containing nucleotide triphosphate hydrolases"/>
    <property type="match status" value="2"/>
</dbReference>
<dbReference type="GO" id="GO:0005524">
    <property type="term" value="F:ATP binding"/>
    <property type="evidence" value="ECO:0007669"/>
    <property type="project" value="InterPro"/>
</dbReference>
<evidence type="ECO:0000313" key="4">
    <source>
        <dbReference type="EMBL" id="SAK40860.1"/>
    </source>
</evidence>
<dbReference type="Pfam" id="PF22240">
    <property type="entry name" value="ISP_coupler"/>
    <property type="match status" value="1"/>
</dbReference>
<dbReference type="OrthoDB" id="9804086at2"/>
<keyword evidence="4" id="KW-0347">Helicase</keyword>
<dbReference type="PRINTS" id="PR00507">
    <property type="entry name" value="N12N6MTFRASE"/>
</dbReference>
<dbReference type="Gene3D" id="3.40.1350.10">
    <property type="match status" value="1"/>
</dbReference>
<dbReference type="Pfam" id="PF02384">
    <property type="entry name" value="N6_Mtase"/>
    <property type="match status" value="1"/>
</dbReference>
<proteinExistence type="inferred from homology"/>
<dbReference type="CDD" id="cd18785">
    <property type="entry name" value="SF2_C"/>
    <property type="match status" value="1"/>
</dbReference>
<dbReference type="PANTHER" id="PTHR47396">
    <property type="entry name" value="TYPE I RESTRICTION ENZYME ECOKI R PROTEIN"/>
    <property type="match status" value="1"/>
</dbReference>
<dbReference type="GO" id="GO:0016787">
    <property type="term" value="F:hydrolase activity"/>
    <property type="evidence" value="ECO:0007669"/>
    <property type="project" value="InterPro"/>
</dbReference>
<feature type="domain" description="Helicase ATP-binding" evidence="3">
    <location>
        <begin position="180"/>
        <end position="378"/>
    </location>
</feature>
<dbReference type="InterPro" id="IPR006935">
    <property type="entry name" value="Helicase/UvrB_N"/>
</dbReference>
<dbReference type="SUPFAM" id="SSF52540">
    <property type="entry name" value="P-loop containing nucleoside triphosphate hydrolases"/>
    <property type="match status" value="1"/>
</dbReference>
<dbReference type="SUPFAM" id="SSF53335">
    <property type="entry name" value="S-adenosyl-L-methionine-dependent methyltransferases"/>
    <property type="match status" value="1"/>
</dbReference>
<dbReference type="SUPFAM" id="SSF52980">
    <property type="entry name" value="Restriction endonuclease-like"/>
    <property type="match status" value="1"/>
</dbReference>
<dbReference type="InterPro" id="IPR029063">
    <property type="entry name" value="SAM-dependent_MTases_sf"/>
</dbReference>
<dbReference type="SMART" id="SM00490">
    <property type="entry name" value="HELICc"/>
    <property type="match status" value="1"/>
</dbReference>
<keyword evidence="4" id="KW-0378">Hydrolase</keyword>
<protein>
    <submittedName>
        <fullName evidence="4">Helicase domain-containing protein</fullName>
    </submittedName>
</protein>
<dbReference type="GO" id="GO:0008170">
    <property type="term" value="F:N-methyltransferase activity"/>
    <property type="evidence" value="ECO:0007669"/>
    <property type="project" value="InterPro"/>
</dbReference>
<evidence type="ECO:0000313" key="5">
    <source>
        <dbReference type="Proteomes" id="UP000054903"/>
    </source>
</evidence>
<dbReference type="GO" id="GO:0005829">
    <property type="term" value="C:cytosol"/>
    <property type="evidence" value="ECO:0007669"/>
    <property type="project" value="TreeGrafter"/>
</dbReference>
<dbReference type="InterPro" id="IPR011335">
    <property type="entry name" value="Restrct_endonuc-II-like"/>
</dbReference>
<evidence type="ECO:0000256" key="1">
    <source>
        <dbReference type="ARBA" id="ARBA00006594"/>
    </source>
</evidence>
<dbReference type="PROSITE" id="PS00092">
    <property type="entry name" value="N6_MTASE"/>
    <property type="match status" value="1"/>
</dbReference>
<dbReference type="PANTHER" id="PTHR47396:SF1">
    <property type="entry name" value="ATP-DEPENDENT HELICASE IRC3-RELATED"/>
    <property type="match status" value="1"/>
</dbReference>
<gene>
    <name evidence="4" type="ORF">AWB77_00275</name>
</gene>
<dbReference type="RefSeq" id="WP_061132598.1">
    <property type="nucleotide sequence ID" value="NZ_FCNX02000001.1"/>
</dbReference>
<dbReference type="GO" id="GO:0009307">
    <property type="term" value="P:DNA restriction-modification system"/>
    <property type="evidence" value="ECO:0007669"/>
    <property type="project" value="UniProtKB-KW"/>
</dbReference>
<dbReference type="GO" id="GO:0032259">
    <property type="term" value="P:methylation"/>
    <property type="evidence" value="ECO:0007669"/>
    <property type="project" value="InterPro"/>
</dbReference>
<dbReference type="InterPro" id="IPR053980">
    <property type="entry name" value="ISP_coupler"/>
</dbReference>
<dbReference type="PROSITE" id="PS51192">
    <property type="entry name" value="HELICASE_ATP_BIND_1"/>
    <property type="match status" value="1"/>
</dbReference>
<dbReference type="InterPro" id="IPR050742">
    <property type="entry name" value="Helicase_Restrict-Modif_Enz"/>
</dbReference>
<dbReference type="GO" id="GO:0003677">
    <property type="term" value="F:DNA binding"/>
    <property type="evidence" value="ECO:0007669"/>
    <property type="project" value="InterPro"/>
</dbReference>
<dbReference type="SMART" id="SM00487">
    <property type="entry name" value="DEXDc"/>
    <property type="match status" value="1"/>
</dbReference>
<dbReference type="GO" id="GO:0004386">
    <property type="term" value="F:helicase activity"/>
    <property type="evidence" value="ECO:0007669"/>
    <property type="project" value="UniProtKB-KW"/>
</dbReference>
<dbReference type="InterPro" id="IPR027417">
    <property type="entry name" value="P-loop_NTPase"/>
</dbReference>
<dbReference type="STRING" id="1777138.AWB77_00275"/>
<dbReference type="InterPro" id="IPR002052">
    <property type="entry name" value="DNA_methylase_N6_adenine_CS"/>
</dbReference>
<evidence type="ECO:0000256" key="2">
    <source>
        <dbReference type="ARBA" id="ARBA00022747"/>
    </source>
</evidence>
<keyword evidence="4" id="KW-0547">Nucleotide-binding</keyword>
<dbReference type="InterPro" id="IPR001650">
    <property type="entry name" value="Helicase_C-like"/>
</dbReference>
<dbReference type="Pfam" id="PF00271">
    <property type="entry name" value="Helicase_C"/>
    <property type="match status" value="1"/>
</dbReference>
<dbReference type="InterPro" id="IPR039442">
    <property type="entry name" value="Mrr-like_dom"/>
</dbReference>
<accession>A0A157Z5P2</accession>
<sequence length="1161" mass="130285">MTTTIHTILEEFREAATSNRDLGDKFEKLFATYLVTDPLYQDKFSDVWLWNEWPDRGNKPDVGIDLVAKERYTGGFCAIQCKFYDPSHTLHKPDIDSFFTASGKAPFTSRLIVSTTDKWGKHAEEALENQHVPVSRLRVQDLADSPIDWSAFSMKKPTAIKLKAKKKLREHQKKALKKTEEGFQESDRGKLIMACGTGKTFTALKITEKLVPKGGTALFLVPSISLLSQTLREWTAETEVGMQSFAVCSDSKVGKKSENEDISTHDLAFPATTDVQKLAKQVQAFAGKRDLTVIFSTYQSIEVVAQAQKEGLPEFDLIVCDEAHRTTGVTLDGDSESHFVKVHDQKFIKGKKRLYMTATPRIFSDSALVQAQENDAVVISMDDVAHFGLEFYRLGFGEAVGSGLLADYKVMVLAVDEKYVSNAFQSQIADENSEISLEDAVKVTGCWNGLSKRMAKSEGFNEQDPEPMRRAVAFSRSIKDSKRLTSLFSQIVDEYRDTHEDDDGLLACEVDHVDGTFNALRRNALLDWLKEDTTAQGNVCRILSNARCLSEGVDVPALDAVMFLNPRNSVVDVVQSVGRVMRTAPGKKYGYIILPIGVPSDMSPEEALKDNQKYKVVWQVLQALRAHDDRFNATVNQIELNKKRPDQIQIIGVGGRSEDENEGGVHGKGGGEPTPVQFTFNFPHIEEWRDAIYAKIVLKCGDRRYWEQWASDIAEIADRHITRITALLEGANKEHKKAFASFLRGLKDNLNPQISEKDAIEMLAQHLITKPVFDAIFEGYSFTEKNPVSIAMQHMLNVLEEQAIGKEVETLERFYTSVRTRVSGIDNAKARQEVIRELYEKFFKTAFKAMSDRLGIVYTPVQIVDFIIHSADIALREEFGVGLSEKGVHVIDPFTGTGTFMVRLLQSGLIKPKDLAYKYKHELHANEIVLLAYYIAAINIEEAFHGIEDGEYHPFEGIVLTDTFQMTEGKGSLDEVMFPENNKRAAKQNKTDIRVVIGNPPYSVGQDSQNDDEKNLDYPRLDSRIETTYAANSKAGLKRNLYDSYIRAFRWASDRIKDKGVICFVSNGSLIGKNSMDGIRKTLVDEFTSIYCFNLRGDAHGSGEIRQKEKGNVFGAGDGKIEFFGYWALFDPDEDMTEDSLSAQLNLQLNFVVVEAKNGSH</sequence>
<dbReference type="Pfam" id="PF13156">
    <property type="entry name" value="Mrr_cat_2"/>
    <property type="match status" value="1"/>
</dbReference>
<evidence type="ECO:0000259" key="3">
    <source>
        <dbReference type="PROSITE" id="PS51192"/>
    </source>
</evidence>
<dbReference type="CDD" id="cd22333">
    <property type="entry name" value="LlaBIII_nuclease-like"/>
    <property type="match status" value="1"/>
</dbReference>
<keyword evidence="5" id="KW-1185">Reference proteome</keyword>
<keyword evidence="4" id="KW-0067">ATP-binding</keyword>
<dbReference type="EMBL" id="FCNX02000001">
    <property type="protein sequence ID" value="SAK40860.1"/>
    <property type="molecule type" value="Genomic_DNA"/>
</dbReference>
<dbReference type="Pfam" id="PF04851">
    <property type="entry name" value="ResIII"/>
    <property type="match status" value="1"/>
</dbReference>
<dbReference type="AlphaFoldDB" id="A0A157Z5P2"/>
<dbReference type="InterPro" id="IPR011856">
    <property type="entry name" value="tRNA_endonuc-like_dom_sf"/>
</dbReference>
<dbReference type="Gene3D" id="3.40.50.150">
    <property type="entry name" value="Vaccinia Virus protein VP39"/>
    <property type="match status" value="1"/>
</dbReference>
<comment type="similarity">
    <text evidence="1">Belongs to the N(4)/N(6)-methyltransferase family.</text>
</comment>
<name>A0A157Z5P2_9BURK</name>
<keyword evidence="2" id="KW-0680">Restriction system</keyword>